<evidence type="ECO:0000313" key="4">
    <source>
        <dbReference type="Proteomes" id="UP001151760"/>
    </source>
</evidence>
<comment type="caution">
    <text evidence="3">The sequence shown here is derived from an EMBL/GenBank/DDBJ whole genome shotgun (WGS) entry which is preliminary data.</text>
</comment>
<reference evidence="3" key="2">
    <citation type="submission" date="2022-01" db="EMBL/GenBank/DDBJ databases">
        <authorList>
            <person name="Yamashiro T."/>
            <person name="Shiraishi A."/>
            <person name="Satake H."/>
            <person name="Nakayama K."/>
        </authorList>
    </citation>
    <scope>NUCLEOTIDE SEQUENCE</scope>
</reference>
<evidence type="ECO:0000259" key="2">
    <source>
        <dbReference type="Pfam" id="PF24626"/>
    </source>
</evidence>
<dbReference type="Proteomes" id="UP001151760">
    <property type="component" value="Unassembled WGS sequence"/>
</dbReference>
<proteinExistence type="predicted"/>
<dbReference type="Pfam" id="PF24626">
    <property type="entry name" value="SH3_Tf2-1"/>
    <property type="match status" value="1"/>
</dbReference>
<organism evidence="3 4">
    <name type="scientific">Tanacetum coccineum</name>
    <dbReference type="NCBI Taxonomy" id="301880"/>
    <lineage>
        <taxon>Eukaryota</taxon>
        <taxon>Viridiplantae</taxon>
        <taxon>Streptophyta</taxon>
        <taxon>Embryophyta</taxon>
        <taxon>Tracheophyta</taxon>
        <taxon>Spermatophyta</taxon>
        <taxon>Magnoliopsida</taxon>
        <taxon>eudicotyledons</taxon>
        <taxon>Gunneridae</taxon>
        <taxon>Pentapetalae</taxon>
        <taxon>asterids</taxon>
        <taxon>campanulids</taxon>
        <taxon>Asterales</taxon>
        <taxon>Asteraceae</taxon>
        <taxon>Asteroideae</taxon>
        <taxon>Anthemideae</taxon>
        <taxon>Anthemidinae</taxon>
        <taxon>Tanacetum</taxon>
    </lineage>
</organism>
<sequence length="967" mass="110444">MKWLHKLMGFDYEIEYKRGKDNAVADALSRIQGNAQLLNMLVSTVSSDVHQRIVESWTQYGEIQALIAKLKDGKACPKHYSWSNNLLTRKGKLVVGNDSGMQHDLIEYFHAGTMGGHSVNKADLAASPGLLQPLPIPQRFWYEISMDFIDGLPTSKVLYGRPPLPHIAYVPGDSNVDVVDRSMSAREEAISLLKFHLGRSLVRMKNMADKKRSEREFVLNDWVYVKLQPYRQISLRKGKHHKLSPKFYGPYQVIARIGKVAYKLNLPANSTIHPVFYVSQLKAHKGDLPTTSQPLPEVDEDDVISDKPQVVLGRKKVKMGAQDAEYVLVQYNTPPVTEGILGTTEGHRSKKLHQQISATRRTQLLNYQEFRMADPTLTTPVNRTNTNTDQNDPPDLQDQILNHISLLKALVQKHNESPMGLLKPIRLSFDNEGGPEEEHDEEPKDLRKPYKEVLRSPFSRRIIEFSAPNHRTPANLKIYDGSTDPDDHITRFVGATNQGEWEMPMWCRMFRQTLDGPARGWFDRLPNGCIDIWMDLREASVERFALRRKCCKDPTEVAKIVRRANETLPNFKERWTEEMNYIPDVPVVMQISTFMSNSKCPELARRFSDRVPRTVTEMMKKVDDFVKSEEVFKNTELPKGEYSERAMATQFRGSRPPRHSYGNRPQRTDTYRIRDRYQPYGWIPSLSSLVRYLPLSSNCDSPPVPQRWHLQEKKTWIALESGKLNHLIKDVRQRGGDRGRQVGNNDGRRKVINMVRESDNGLKRKSLYKQAEEWMNVPITFPPISADDVSDGPLIVEAGVEGYQGSFNPHPNGAGGILWRATDPHWEDRAKGRTGLQELRAISSPVYAMMKFPTPKGIATICTRAESVYECRWSERKVAKQEEATKETEEPKNLSIEGEEKVSVNPSFPEQTITIGTQFAAKCREQLVSLLKDNMDVFAWQPSDMVGVPRRLIKHSLNVNQFVPLVA</sequence>
<reference evidence="3" key="1">
    <citation type="journal article" date="2022" name="Int. J. Mol. Sci.">
        <title>Draft Genome of Tanacetum Coccineum: Genomic Comparison of Closely Related Tanacetum-Family Plants.</title>
        <authorList>
            <person name="Yamashiro T."/>
            <person name="Shiraishi A."/>
            <person name="Nakayama K."/>
            <person name="Satake H."/>
        </authorList>
    </citation>
    <scope>NUCLEOTIDE SEQUENCE</scope>
</reference>
<accession>A0ABQ4YDW1</accession>
<dbReference type="EMBL" id="BQNB010010337">
    <property type="protein sequence ID" value="GJS75913.1"/>
    <property type="molecule type" value="Genomic_DNA"/>
</dbReference>
<evidence type="ECO:0000256" key="1">
    <source>
        <dbReference type="SAM" id="MobiDB-lite"/>
    </source>
</evidence>
<dbReference type="InterPro" id="IPR056924">
    <property type="entry name" value="SH3_Tf2-1"/>
</dbReference>
<dbReference type="PANTHER" id="PTHR46148">
    <property type="entry name" value="CHROMO DOMAIN-CONTAINING PROTEIN"/>
    <property type="match status" value="1"/>
</dbReference>
<feature type="region of interest" description="Disordered" evidence="1">
    <location>
        <begin position="880"/>
        <end position="899"/>
    </location>
</feature>
<keyword evidence="4" id="KW-1185">Reference proteome</keyword>
<feature type="domain" description="Tf2-1-like SH3-like" evidence="2">
    <location>
        <begin position="221"/>
        <end position="284"/>
    </location>
</feature>
<dbReference type="PANTHER" id="PTHR46148:SF52">
    <property type="entry name" value="OS04G0603800 PROTEIN"/>
    <property type="match status" value="1"/>
</dbReference>
<protein>
    <recommendedName>
        <fullName evidence="2">Tf2-1-like SH3-like domain-containing protein</fullName>
    </recommendedName>
</protein>
<evidence type="ECO:0000313" key="3">
    <source>
        <dbReference type="EMBL" id="GJS75913.1"/>
    </source>
</evidence>
<gene>
    <name evidence="3" type="ORF">Tco_0725794</name>
</gene>
<name>A0ABQ4YDW1_9ASTR</name>